<keyword evidence="3" id="KW-1185">Reference proteome</keyword>
<sequence>MKLIWRGLLVAIFALVLIPTVKAQDEDLVNWDAYLTTEVEVIDPQYRPIIGVGTGVINFYGDVKGSNGNLLMGTLGYKFNVSTLLGKGQDFKFNLYVLYGELKGIDNDMSYQFQRDIPGYTGNTSFDYNFFQLGANVEYNFGPLFRWKGVKVKKGTKFKVLDRTFRPFLSIGIAPIQYSAKGNLTYGSDQQYHFWSDGTIRDLRQTDPLANTAQIVKLDGSYETDLRKANLYGTKSTEQSTISFPVDFGLDFYLNYRVNLRVGTSINYTLSDLLDNVDSKSVKNTSVKDNGRPDMFTFTYIALHLDLFSDPETRRVSSLFSDVDNFDYDGLADGDVDGILDLMDQCPDTPLREPIDSVGCPLDDDKDGIANYLDSEPNSAIGALVDKTGSTLTETSFERYNTEGLAVSRDKVITLPVNQIWTRSVRFEPGIVPEKFKTIDANSDGYVSYDEMLKEINKYFDGESKLQTADIYELNEFFFEQQ</sequence>
<feature type="chain" id="PRO_5011511759" description="EF-hand domain-containing protein" evidence="1">
    <location>
        <begin position="24"/>
        <end position="482"/>
    </location>
</feature>
<keyword evidence="1" id="KW-0732">Signal</keyword>
<dbReference type="SUPFAM" id="SSF103647">
    <property type="entry name" value="TSP type-3 repeat"/>
    <property type="match status" value="1"/>
</dbReference>
<dbReference type="EMBL" id="FMYP01000032">
    <property type="protein sequence ID" value="SDC45969.1"/>
    <property type="molecule type" value="Genomic_DNA"/>
</dbReference>
<evidence type="ECO:0000313" key="2">
    <source>
        <dbReference type="EMBL" id="SDC45969.1"/>
    </source>
</evidence>
<dbReference type="STRING" id="1640674.SAMN05216323_103235"/>
<name>A0A1G6LRY9_9BACT</name>
<dbReference type="AlphaFoldDB" id="A0A1G6LRY9"/>
<dbReference type="InterPro" id="IPR028974">
    <property type="entry name" value="TSP_type-3_rpt"/>
</dbReference>
<evidence type="ECO:0000256" key="1">
    <source>
        <dbReference type="SAM" id="SignalP"/>
    </source>
</evidence>
<protein>
    <recommendedName>
        <fullName evidence="4">EF-hand domain-containing protein</fullName>
    </recommendedName>
</protein>
<dbReference type="PROSITE" id="PS00018">
    <property type="entry name" value="EF_HAND_1"/>
    <property type="match status" value="1"/>
</dbReference>
<dbReference type="Proteomes" id="UP000199452">
    <property type="component" value="Unassembled WGS sequence"/>
</dbReference>
<feature type="signal peptide" evidence="1">
    <location>
        <begin position="1"/>
        <end position="23"/>
    </location>
</feature>
<dbReference type="OrthoDB" id="1108826at2"/>
<gene>
    <name evidence="2" type="ORF">SAMN05216323_103235</name>
</gene>
<evidence type="ECO:0008006" key="4">
    <source>
        <dbReference type="Google" id="ProtNLM"/>
    </source>
</evidence>
<proteinExistence type="predicted"/>
<accession>A0A1G6LRY9</accession>
<evidence type="ECO:0000313" key="3">
    <source>
        <dbReference type="Proteomes" id="UP000199452"/>
    </source>
</evidence>
<dbReference type="InterPro" id="IPR018247">
    <property type="entry name" value="EF_Hand_1_Ca_BS"/>
</dbReference>
<organism evidence="2 3">
    <name type="scientific">Williamwhitmania taraxaci</name>
    <dbReference type="NCBI Taxonomy" id="1640674"/>
    <lineage>
        <taxon>Bacteria</taxon>
        <taxon>Pseudomonadati</taxon>
        <taxon>Bacteroidota</taxon>
        <taxon>Bacteroidia</taxon>
        <taxon>Bacteroidales</taxon>
        <taxon>Williamwhitmaniaceae</taxon>
        <taxon>Williamwhitmania</taxon>
    </lineage>
</organism>
<reference evidence="2 3" key="1">
    <citation type="submission" date="2016-09" db="EMBL/GenBank/DDBJ databases">
        <authorList>
            <person name="Capua I."/>
            <person name="De Benedictis P."/>
            <person name="Joannis T."/>
            <person name="Lombin L.H."/>
            <person name="Cattoli G."/>
        </authorList>
    </citation>
    <scope>NUCLEOTIDE SEQUENCE [LARGE SCALE GENOMIC DNA]</scope>
    <source>
        <strain evidence="2 3">A7P-90m</strain>
    </source>
</reference>
<dbReference type="RefSeq" id="WP_092438393.1">
    <property type="nucleotide sequence ID" value="NZ_FMYP01000032.1"/>
</dbReference>
<dbReference type="GO" id="GO:0005509">
    <property type="term" value="F:calcium ion binding"/>
    <property type="evidence" value="ECO:0007669"/>
    <property type="project" value="InterPro"/>
</dbReference>